<accession>A0AAQ4EZ01</accession>
<keyword evidence="2" id="KW-1185">Reference proteome</keyword>
<proteinExistence type="predicted"/>
<dbReference type="Proteomes" id="UP001321473">
    <property type="component" value="Unassembled WGS sequence"/>
</dbReference>
<protein>
    <submittedName>
        <fullName evidence="1">Uncharacterized protein</fullName>
    </submittedName>
</protein>
<reference evidence="1 2" key="1">
    <citation type="journal article" date="2023" name="Arcadia Sci">
        <title>De novo assembly of a long-read Amblyomma americanum tick genome.</title>
        <authorList>
            <person name="Chou S."/>
            <person name="Poskanzer K.E."/>
            <person name="Rollins M."/>
            <person name="Thuy-Boun P.S."/>
        </authorList>
    </citation>
    <scope>NUCLEOTIDE SEQUENCE [LARGE SCALE GENOMIC DNA]</scope>
    <source>
        <strain evidence="1">F_SG_1</strain>
        <tissue evidence="1">Salivary glands</tissue>
    </source>
</reference>
<organism evidence="1 2">
    <name type="scientific">Amblyomma americanum</name>
    <name type="common">Lone star tick</name>
    <dbReference type="NCBI Taxonomy" id="6943"/>
    <lineage>
        <taxon>Eukaryota</taxon>
        <taxon>Metazoa</taxon>
        <taxon>Ecdysozoa</taxon>
        <taxon>Arthropoda</taxon>
        <taxon>Chelicerata</taxon>
        <taxon>Arachnida</taxon>
        <taxon>Acari</taxon>
        <taxon>Parasitiformes</taxon>
        <taxon>Ixodida</taxon>
        <taxon>Ixodoidea</taxon>
        <taxon>Ixodidae</taxon>
        <taxon>Amblyomminae</taxon>
        <taxon>Amblyomma</taxon>
    </lineage>
</organism>
<gene>
    <name evidence="1" type="ORF">V5799_018626</name>
</gene>
<dbReference type="EMBL" id="JARKHS020009243">
    <property type="protein sequence ID" value="KAK8780030.1"/>
    <property type="molecule type" value="Genomic_DNA"/>
</dbReference>
<dbReference type="AlphaFoldDB" id="A0AAQ4EZ01"/>
<evidence type="ECO:0000313" key="2">
    <source>
        <dbReference type="Proteomes" id="UP001321473"/>
    </source>
</evidence>
<comment type="caution">
    <text evidence="1">The sequence shown here is derived from an EMBL/GenBank/DDBJ whole genome shotgun (WGS) entry which is preliminary data.</text>
</comment>
<evidence type="ECO:0000313" key="1">
    <source>
        <dbReference type="EMBL" id="KAK8780030.1"/>
    </source>
</evidence>
<sequence>MHKLAQRHSCPGTFLVVSYALFNLRLIMHKLAQRHCCPCTFLVASYYAVQSSSNNAQTGPEAQLSLHIPCRILVRCSIFV</sequence>
<name>A0AAQ4EZ01_AMBAM</name>